<sequence>MKVTIYTDGSSRGNPGPGGYGAVLQFVDSTGKLHERELSQGYATTTNNRMELLGVIVALEALKRPCTVEVHSDSQYVVNAFNQHWVDGWLKRGWKNAKKEPVKNSDLWRRLLEAKKPHDVTFVWVKGHAGHPENERCDTLATAAADGNNLLEDTGFTC</sequence>
<dbReference type="PANTHER" id="PTHR10642:SF26">
    <property type="entry name" value="RIBONUCLEASE H1"/>
    <property type="match status" value="1"/>
</dbReference>
<evidence type="ECO:0000256" key="6">
    <source>
        <dbReference type="ARBA" id="ARBA00022722"/>
    </source>
</evidence>
<evidence type="ECO:0000313" key="14">
    <source>
        <dbReference type="Proteomes" id="UP000468668"/>
    </source>
</evidence>
<dbReference type="FunFam" id="3.30.420.10:FF:000089">
    <property type="entry name" value="Ribonuclease H"/>
    <property type="match status" value="1"/>
</dbReference>
<dbReference type="Pfam" id="PF00075">
    <property type="entry name" value="RNase_H"/>
    <property type="match status" value="1"/>
</dbReference>
<dbReference type="NCBIfam" id="NF001236">
    <property type="entry name" value="PRK00203.1"/>
    <property type="match status" value="1"/>
</dbReference>
<organism evidence="13 14">
    <name type="scientific">Ellagibacter isourolithinifaciens</name>
    <dbReference type="NCBI Taxonomy" id="2137581"/>
    <lineage>
        <taxon>Bacteria</taxon>
        <taxon>Bacillati</taxon>
        <taxon>Actinomycetota</taxon>
        <taxon>Coriobacteriia</taxon>
        <taxon>Eggerthellales</taxon>
        <taxon>Eggerthellaceae</taxon>
        <taxon>Ellagibacter</taxon>
    </lineage>
</organism>
<dbReference type="PANTHER" id="PTHR10642">
    <property type="entry name" value="RIBONUCLEASE H1"/>
    <property type="match status" value="1"/>
</dbReference>
<evidence type="ECO:0000256" key="9">
    <source>
        <dbReference type="ARBA" id="ARBA00022801"/>
    </source>
</evidence>
<dbReference type="AlphaFoldDB" id="A0A6N6NPF3"/>
<dbReference type="OrthoDB" id="7845843at2"/>
<comment type="caution">
    <text evidence="13">The sequence shown here is derived from an EMBL/GenBank/DDBJ whole genome shotgun (WGS) entry which is preliminary data.</text>
</comment>
<evidence type="ECO:0000256" key="3">
    <source>
        <dbReference type="ARBA" id="ARBA00005300"/>
    </source>
</evidence>
<evidence type="ECO:0000256" key="10">
    <source>
        <dbReference type="ARBA" id="ARBA00022842"/>
    </source>
</evidence>
<protein>
    <recommendedName>
        <fullName evidence="5 11">Ribonuclease H</fullName>
        <shortName evidence="11">RNase H</shortName>
        <ecNumber evidence="5 11">3.1.26.4</ecNumber>
    </recommendedName>
</protein>
<dbReference type="EC" id="3.1.26.4" evidence="5 11"/>
<dbReference type="GO" id="GO:0005737">
    <property type="term" value="C:cytoplasm"/>
    <property type="evidence" value="ECO:0007669"/>
    <property type="project" value="UniProtKB-SubCell"/>
</dbReference>
<comment type="subcellular location">
    <subcellularLocation>
        <location evidence="11">Cytoplasm</location>
    </subcellularLocation>
</comment>
<evidence type="ECO:0000256" key="4">
    <source>
        <dbReference type="ARBA" id="ARBA00011245"/>
    </source>
</evidence>
<feature type="binding site" evidence="11">
    <location>
        <position position="8"/>
    </location>
    <ligand>
        <name>Mg(2+)</name>
        <dbReference type="ChEBI" id="CHEBI:18420"/>
        <label>1</label>
    </ligand>
</feature>
<reference evidence="13 14" key="1">
    <citation type="submission" date="2019-09" db="EMBL/GenBank/DDBJ databases">
        <title>Whole genome shotgun sequencing (WGS) of Ellagibacter isourolithinifaciens DSM 104140(T) and Adlercreutzia muris DSM 29508(T).</title>
        <authorList>
            <person name="Stoll D.A."/>
            <person name="Danylec N."/>
            <person name="Huch M."/>
        </authorList>
    </citation>
    <scope>NUCLEOTIDE SEQUENCE [LARGE SCALE GENOMIC DNA]</scope>
    <source>
        <strain evidence="13 14">DSM 104140</strain>
    </source>
</reference>
<dbReference type="CDD" id="cd09278">
    <property type="entry name" value="RNase_HI_prokaryote_like"/>
    <property type="match status" value="1"/>
</dbReference>
<dbReference type="InterPro" id="IPR012337">
    <property type="entry name" value="RNaseH-like_sf"/>
</dbReference>
<accession>A0A6N6NPF3</accession>
<dbReference type="GO" id="GO:0003676">
    <property type="term" value="F:nucleic acid binding"/>
    <property type="evidence" value="ECO:0007669"/>
    <property type="project" value="InterPro"/>
</dbReference>
<feature type="binding site" evidence="11">
    <location>
        <position position="73"/>
    </location>
    <ligand>
        <name>Mg(2+)</name>
        <dbReference type="ChEBI" id="CHEBI:18420"/>
        <label>1</label>
    </ligand>
</feature>
<keyword evidence="8 11" id="KW-0255">Endonuclease</keyword>
<evidence type="ECO:0000256" key="11">
    <source>
        <dbReference type="HAMAP-Rule" id="MF_00042"/>
    </source>
</evidence>
<evidence type="ECO:0000259" key="12">
    <source>
        <dbReference type="PROSITE" id="PS50879"/>
    </source>
</evidence>
<dbReference type="InterPro" id="IPR050092">
    <property type="entry name" value="RNase_H"/>
</dbReference>
<keyword evidence="9 11" id="KW-0378">Hydrolase</keyword>
<dbReference type="PROSITE" id="PS50879">
    <property type="entry name" value="RNASE_H_1"/>
    <property type="match status" value="1"/>
</dbReference>
<keyword evidence="10 11" id="KW-0460">Magnesium</keyword>
<dbReference type="EMBL" id="WAJR01000001">
    <property type="protein sequence ID" value="KAB1642892.1"/>
    <property type="molecule type" value="Genomic_DNA"/>
</dbReference>
<evidence type="ECO:0000256" key="2">
    <source>
        <dbReference type="ARBA" id="ARBA00004065"/>
    </source>
</evidence>
<name>A0A6N6NPF3_9ACTN</name>
<keyword evidence="7 11" id="KW-0479">Metal-binding</keyword>
<evidence type="ECO:0000256" key="5">
    <source>
        <dbReference type="ARBA" id="ARBA00012180"/>
    </source>
</evidence>
<dbReference type="InterPro" id="IPR022892">
    <property type="entry name" value="RNaseHI"/>
</dbReference>
<dbReference type="GO" id="GO:0000287">
    <property type="term" value="F:magnesium ion binding"/>
    <property type="evidence" value="ECO:0007669"/>
    <property type="project" value="UniProtKB-UniRule"/>
</dbReference>
<feature type="binding site" evidence="11">
    <location>
        <position position="138"/>
    </location>
    <ligand>
        <name>Mg(2+)</name>
        <dbReference type="ChEBI" id="CHEBI:18420"/>
        <label>2</label>
    </ligand>
</feature>
<keyword evidence="14" id="KW-1185">Reference proteome</keyword>
<comment type="cofactor">
    <cofactor evidence="11">
        <name>Mg(2+)</name>
        <dbReference type="ChEBI" id="CHEBI:18420"/>
    </cofactor>
    <text evidence="11">Binds 1 Mg(2+) ion per subunit. May bind a second metal ion at a regulatory site, or after substrate binding.</text>
</comment>
<evidence type="ECO:0000256" key="7">
    <source>
        <dbReference type="ARBA" id="ARBA00022723"/>
    </source>
</evidence>
<comment type="function">
    <text evidence="2 11">Endonuclease that specifically degrades the RNA of RNA-DNA hybrids.</text>
</comment>
<keyword evidence="6 11" id="KW-0540">Nuclease</keyword>
<gene>
    <name evidence="11 13" type="primary">rnhA</name>
    <name evidence="13" type="ORF">F8C90_00460</name>
</gene>
<keyword evidence="11" id="KW-0963">Cytoplasm</keyword>
<feature type="binding site" evidence="11">
    <location>
        <position position="51"/>
    </location>
    <ligand>
        <name>Mg(2+)</name>
        <dbReference type="ChEBI" id="CHEBI:18420"/>
        <label>1</label>
    </ligand>
</feature>
<evidence type="ECO:0000256" key="8">
    <source>
        <dbReference type="ARBA" id="ARBA00022759"/>
    </source>
</evidence>
<dbReference type="InterPro" id="IPR002156">
    <property type="entry name" value="RNaseH_domain"/>
</dbReference>
<dbReference type="Gene3D" id="3.30.420.10">
    <property type="entry name" value="Ribonuclease H-like superfamily/Ribonuclease H"/>
    <property type="match status" value="1"/>
</dbReference>
<feature type="domain" description="RNase H type-1" evidence="12">
    <location>
        <begin position="1"/>
        <end position="146"/>
    </location>
</feature>
<dbReference type="InterPro" id="IPR036397">
    <property type="entry name" value="RNaseH_sf"/>
</dbReference>
<dbReference type="SUPFAM" id="SSF53098">
    <property type="entry name" value="Ribonuclease H-like"/>
    <property type="match status" value="1"/>
</dbReference>
<dbReference type="GO" id="GO:0004523">
    <property type="term" value="F:RNA-DNA hybrid ribonuclease activity"/>
    <property type="evidence" value="ECO:0007669"/>
    <property type="project" value="UniProtKB-UniRule"/>
</dbReference>
<dbReference type="GO" id="GO:0043137">
    <property type="term" value="P:DNA replication, removal of RNA primer"/>
    <property type="evidence" value="ECO:0007669"/>
    <property type="project" value="TreeGrafter"/>
</dbReference>
<evidence type="ECO:0000256" key="1">
    <source>
        <dbReference type="ARBA" id="ARBA00000077"/>
    </source>
</evidence>
<comment type="catalytic activity">
    <reaction evidence="1 11">
        <text>Endonucleolytic cleavage to 5'-phosphomonoester.</text>
        <dbReference type="EC" id="3.1.26.4"/>
    </reaction>
</comment>
<dbReference type="RefSeq" id="WP_158048478.1">
    <property type="nucleotide sequence ID" value="NZ_WAJR01000001.1"/>
</dbReference>
<comment type="subunit">
    <text evidence="4 11">Monomer.</text>
</comment>
<dbReference type="GeneID" id="98656872"/>
<evidence type="ECO:0000313" key="13">
    <source>
        <dbReference type="EMBL" id="KAB1642892.1"/>
    </source>
</evidence>
<proteinExistence type="inferred from homology"/>
<comment type="similarity">
    <text evidence="3 11">Belongs to the RNase H family.</text>
</comment>
<feature type="binding site" evidence="11">
    <location>
        <position position="8"/>
    </location>
    <ligand>
        <name>Mg(2+)</name>
        <dbReference type="ChEBI" id="CHEBI:18420"/>
        <label>2</label>
    </ligand>
</feature>
<dbReference type="HAMAP" id="MF_00042">
    <property type="entry name" value="RNase_H"/>
    <property type="match status" value="1"/>
</dbReference>
<dbReference type="Proteomes" id="UP000468668">
    <property type="component" value="Unassembled WGS sequence"/>
</dbReference>